<evidence type="ECO:0000256" key="1">
    <source>
        <dbReference type="SAM" id="MobiDB-lite"/>
    </source>
</evidence>
<dbReference type="Proteomes" id="UP001157006">
    <property type="component" value="Chromosome 3"/>
</dbReference>
<evidence type="ECO:0000313" key="2">
    <source>
        <dbReference type="EMBL" id="CAI8601643.1"/>
    </source>
</evidence>
<protein>
    <submittedName>
        <fullName evidence="2">Uncharacterized protein</fullName>
    </submittedName>
</protein>
<proteinExistence type="predicted"/>
<gene>
    <name evidence="2" type="ORF">VFH_III004520</name>
</gene>
<dbReference type="AlphaFoldDB" id="A0AAV0ZVS8"/>
<evidence type="ECO:0000313" key="3">
    <source>
        <dbReference type="Proteomes" id="UP001157006"/>
    </source>
</evidence>
<keyword evidence="3" id="KW-1185">Reference proteome</keyword>
<reference evidence="2 3" key="1">
    <citation type="submission" date="2023-01" db="EMBL/GenBank/DDBJ databases">
        <authorList>
            <person name="Kreplak J."/>
        </authorList>
    </citation>
    <scope>NUCLEOTIDE SEQUENCE [LARGE SCALE GENOMIC DNA]</scope>
</reference>
<organism evidence="2 3">
    <name type="scientific">Vicia faba</name>
    <name type="common">Broad bean</name>
    <name type="synonym">Faba vulgaris</name>
    <dbReference type="NCBI Taxonomy" id="3906"/>
    <lineage>
        <taxon>Eukaryota</taxon>
        <taxon>Viridiplantae</taxon>
        <taxon>Streptophyta</taxon>
        <taxon>Embryophyta</taxon>
        <taxon>Tracheophyta</taxon>
        <taxon>Spermatophyta</taxon>
        <taxon>Magnoliopsida</taxon>
        <taxon>eudicotyledons</taxon>
        <taxon>Gunneridae</taxon>
        <taxon>Pentapetalae</taxon>
        <taxon>rosids</taxon>
        <taxon>fabids</taxon>
        <taxon>Fabales</taxon>
        <taxon>Fabaceae</taxon>
        <taxon>Papilionoideae</taxon>
        <taxon>50 kb inversion clade</taxon>
        <taxon>NPAAA clade</taxon>
        <taxon>Hologalegina</taxon>
        <taxon>IRL clade</taxon>
        <taxon>Fabeae</taxon>
        <taxon>Vicia</taxon>
    </lineage>
</organism>
<sequence length="105" mass="11377">MLPGSSNRDRLSAKASVTARGRGRKNLGRGRSSLVIVNEGSGSFSVIISLIDRPVGYSLTYRINGLNEALRCASRLCLFVPVSVRVGWEPNKTSQALSLVRPFTN</sequence>
<accession>A0AAV0ZVS8</accession>
<name>A0AAV0ZVS8_VICFA</name>
<dbReference type="EMBL" id="OX451738">
    <property type="protein sequence ID" value="CAI8601643.1"/>
    <property type="molecule type" value="Genomic_DNA"/>
</dbReference>
<feature type="region of interest" description="Disordered" evidence="1">
    <location>
        <begin position="1"/>
        <end position="26"/>
    </location>
</feature>